<organism evidence="2">
    <name type="scientific">Christensenella massiliensis</name>
    <dbReference type="NCBI Taxonomy" id="1805714"/>
    <lineage>
        <taxon>Bacteria</taxon>
        <taxon>Bacillati</taxon>
        <taxon>Bacillota</taxon>
        <taxon>Clostridia</taxon>
        <taxon>Christensenellales</taxon>
        <taxon>Christensenellaceae</taxon>
        <taxon>Christensenella</taxon>
    </lineage>
</organism>
<evidence type="ECO:0000259" key="1">
    <source>
        <dbReference type="Pfam" id="PF09951"/>
    </source>
</evidence>
<dbReference type="PANTHER" id="PTHR38743:SF2">
    <property type="entry name" value="DUF2185 DOMAIN-CONTAINING PROTEIN"/>
    <property type="match status" value="1"/>
</dbReference>
<dbReference type="AlphaFoldDB" id="A0AAU8A9K4"/>
<dbReference type="EMBL" id="CP117826">
    <property type="protein sequence ID" value="XCC62466.1"/>
    <property type="molecule type" value="Genomic_DNA"/>
</dbReference>
<accession>A0AAU8A9K4</accession>
<evidence type="ECO:0000313" key="2">
    <source>
        <dbReference type="EMBL" id="XCC62466.1"/>
    </source>
</evidence>
<dbReference type="Pfam" id="PF09951">
    <property type="entry name" value="Imm33"/>
    <property type="match status" value="1"/>
</dbReference>
<name>A0AAU8A9K4_9FIRM</name>
<proteinExistence type="predicted"/>
<dbReference type="RefSeq" id="WP_079547729.1">
    <property type="nucleotide sequence ID" value="NZ_CP117826.1"/>
</dbReference>
<feature type="domain" description="Immunity protein Imm33" evidence="1">
    <location>
        <begin position="26"/>
        <end position="110"/>
    </location>
</feature>
<dbReference type="PANTHER" id="PTHR38743">
    <property type="entry name" value="SIMILAR TO GLYOXYLASE I FAMILY PROTEIN"/>
    <property type="match status" value="1"/>
</dbReference>
<sequence length="120" mass="13294">MKAEKSYFPGLKLDPALHRSVPEAGCVVSDRISVDGCEIGVMYRDIPVPNTPDSGWVFLAGDEDGVYMNTPGNNTVFPLETICSYDPDIVPFLDSDVETAFIRDENGGFVLQKHFFDEED</sequence>
<protein>
    <submittedName>
        <fullName evidence="2">DUF2185 domain-containing protein</fullName>
    </submittedName>
</protein>
<reference evidence="2" key="1">
    <citation type="submission" date="2023-02" db="EMBL/GenBank/DDBJ databases">
        <title>Gut commensal Christensenella minuta modulates host metabolism via a new class of secondary bile acids.</title>
        <authorList>
            <person name="Liu C."/>
        </authorList>
    </citation>
    <scope>NUCLEOTIDE SEQUENCE</scope>
    <source>
        <strain evidence="2">CA70</strain>
    </source>
</reference>
<gene>
    <name evidence="2" type="ORF">PUP29_00605</name>
</gene>
<dbReference type="InterPro" id="IPR018689">
    <property type="entry name" value="Imm33_dom"/>
</dbReference>